<organism evidence="1 2">
    <name type="scientific">Faecalitalea cylindroides ATCC 27803</name>
    <dbReference type="NCBI Taxonomy" id="649755"/>
    <lineage>
        <taxon>Bacteria</taxon>
        <taxon>Bacillati</taxon>
        <taxon>Bacillota</taxon>
        <taxon>Erysipelotrichia</taxon>
        <taxon>Erysipelotrichales</taxon>
        <taxon>Erysipelotrichaceae</taxon>
        <taxon>Faecalitalea</taxon>
    </lineage>
</organism>
<name>U2PN04_9FIRM</name>
<dbReference type="AlphaFoldDB" id="U2PN04"/>
<gene>
    <name evidence="1" type="ORF">HMPREF0367_00991</name>
</gene>
<evidence type="ECO:0000313" key="2">
    <source>
        <dbReference type="Proteomes" id="UP000016658"/>
    </source>
</evidence>
<dbReference type="Proteomes" id="UP000016658">
    <property type="component" value="Unassembled WGS sequence"/>
</dbReference>
<evidence type="ECO:0000313" key="1">
    <source>
        <dbReference type="EMBL" id="ERK45496.1"/>
    </source>
</evidence>
<dbReference type="HOGENOM" id="CLU_1127736_0_0_9"/>
<protein>
    <submittedName>
        <fullName evidence="1">Uncharacterized protein</fullName>
    </submittedName>
</protein>
<comment type="caution">
    <text evidence="1">The sequence shown here is derived from an EMBL/GenBank/DDBJ whole genome shotgun (WGS) entry which is preliminary data.</text>
</comment>
<accession>U2PN04</accession>
<reference evidence="1 2" key="1">
    <citation type="submission" date="2013-06" db="EMBL/GenBank/DDBJ databases">
        <authorList>
            <person name="Weinstock G."/>
            <person name="Sodergren E."/>
            <person name="Lobos E.A."/>
            <person name="Fulton L."/>
            <person name="Fulton R."/>
            <person name="Courtney L."/>
            <person name="Fronick C."/>
            <person name="O'Laughlin M."/>
            <person name="Godfrey J."/>
            <person name="Wilson R.M."/>
            <person name="Miner T."/>
            <person name="Farmer C."/>
            <person name="Delehaunty K."/>
            <person name="Cordes M."/>
            <person name="Minx P."/>
            <person name="Tomlinson C."/>
            <person name="Chen J."/>
            <person name="Wollam A."/>
            <person name="Pepin K.H."/>
            <person name="Bhonagiri V."/>
            <person name="Zhang X."/>
            <person name="Warren W."/>
            <person name="Mitreva M."/>
            <person name="Mardis E.R."/>
            <person name="Wilson R.K."/>
        </authorList>
    </citation>
    <scope>NUCLEOTIDE SEQUENCE [LARGE SCALE GENOMIC DNA]</scope>
    <source>
        <strain evidence="1 2">ATCC 27803</strain>
    </source>
</reference>
<proteinExistence type="predicted"/>
<sequence>MVVDLINVIKKIVSTGIKKLLKQMVKNFSKGVKKTPFCVILSKVIKMKLHEINFREIDQQIVRIQGNEVLKQLHSMNLDAQGLTAGMFYCYIDHEKGLTFELLALELENGNFLIAPKEYSYKLRCRPLLDEEIMILKDVNTEVFKEKIEAINETYKVSEDLLKTRYIKEIDDSRHSEYPDDVRVFLLRKDKDPEACWVRITGTNGRKLTGKILTKTMQDFDLELEEIIEFGTMTMEDNSISCVCIM</sequence>
<dbReference type="EMBL" id="AWVI01000041">
    <property type="protein sequence ID" value="ERK45496.1"/>
    <property type="molecule type" value="Genomic_DNA"/>
</dbReference>